<accession>A0ABT9VW08</accession>
<dbReference type="RefSeq" id="WP_307391849.1">
    <property type="nucleotide sequence ID" value="NZ_BAAADK010000045.1"/>
</dbReference>
<evidence type="ECO:0000313" key="1">
    <source>
        <dbReference type="EMBL" id="MDQ0165153.1"/>
    </source>
</evidence>
<reference evidence="1 2" key="1">
    <citation type="submission" date="2023-07" db="EMBL/GenBank/DDBJ databases">
        <title>Genomic Encyclopedia of Type Strains, Phase IV (KMG-IV): sequencing the most valuable type-strain genomes for metagenomic binning, comparative biology and taxonomic classification.</title>
        <authorList>
            <person name="Goeker M."/>
        </authorList>
    </citation>
    <scope>NUCLEOTIDE SEQUENCE [LARGE SCALE GENOMIC DNA]</scope>
    <source>
        <strain evidence="1 2">DSM 12751</strain>
    </source>
</reference>
<gene>
    <name evidence="1" type="ORF">J2S11_001053</name>
</gene>
<name>A0ABT9VW08_9BACI</name>
<sequence>MNFNSFNRTILNSIKINSLKARTMVFVLPGHLASSASGIELRFPEKGRIVDIYASCSTRGSTDTIMTIEKCNQIDYDTNPYWVNILSSNIILNAHSKSTNTSASLPIAVQPNVEKNDHFRINVLSVGQGIAGVTVEVVVELDIK</sequence>
<protein>
    <submittedName>
        <fullName evidence="1">Uncharacterized protein YpmS</fullName>
    </submittedName>
</protein>
<comment type="caution">
    <text evidence="1">The sequence shown here is derived from an EMBL/GenBank/DDBJ whole genome shotgun (WGS) entry which is preliminary data.</text>
</comment>
<organism evidence="1 2">
    <name type="scientific">Caldalkalibacillus horti</name>
    <dbReference type="NCBI Taxonomy" id="77523"/>
    <lineage>
        <taxon>Bacteria</taxon>
        <taxon>Bacillati</taxon>
        <taxon>Bacillota</taxon>
        <taxon>Bacilli</taxon>
        <taxon>Bacillales</taxon>
        <taxon>Bacillaceae</taxon>
        <taxon>Caldalkalibacillus</taxon>
    </lineage>
</organism>
<dbReference type="Proteomes" id="UP001235840">
    <property type="component" value="Unassembled WGS sequence"/>
</dbReference>
<proteinExistence type="predicted"/>
<evidence type="ECO:0000313" key="2">
    <source>
        <dbReference type="Proteomes" id="UP001235840"/>
    </source>
</evidence>
<dbReference type="EMBL" id="JAUSTY010000004">
    <property type="protein sequence ID" value="MDQ0165153.1"/>
    <property type="molecule type" value="Genomic_DNA"/>
</dbReference>
<keyword evidence="2" id="KW-1185">Reference proteome</keyword>